<dbReference type="InterPro" id="IPR036388">
    <property type="entry name" value="WH-like_DNA-bd_sf"/>
</dbReference>
<dbReference type="GO" id="GO:0003700">
    <property type="term" value="F:DNA-binding transcription factor activity"/>
    <property type="evidence" value="ECO:0007669"/>
    <property type="project" value="InterPro"/>
</dbReference>
<keyword evidence="1" id="KW-0059">Arsenical resistance</keyword>
<dbReference type="CDD" id="cd00090">
    <property type="entry name" value="HTH_ARSR"/>
    <property type="match status" value="1"/>
</dbReference>
<dbReference type="PANTHER" id="PTHR43428:SF1">
    <property type="entry name" value="ARSENATE REDUCTASE"/>
    <property type="match status" value="1"/>
</dbReference>
<dbReference type="Gene3D" id="1.10.10.10">
    <property type="entry name" value="Winged helix-like DNA-binding domain superfamily/Winged helix DNA-binding domain"/>
    <property type="match status" value="1"/>
</dbReference>
<dbReference type="GO" id="GO:0046872">
    <property type="term" value="F:metal ion binding"/>
    <property type="evidence" value="ECO:0007669"/>
    <property type="project" value="UniProtKB-KW"/>
</dbReference>
<dbReference type="KEGG" id="palc:A0T30_16100"/>
<name>A0A142IU35_AQUAC</name>
<sequence>MSQKQRVLFLCVANSSRSQMAEALLRHLDPEHFEAFSAGSAPTQVDERARGALQQLGISCEGLFSKSIEQVAGEPFDYVITLCDKSALECLALPGAGEYIAWNFADPATSTHKDAYRRTLHEIHERLKMFVLIKSRPAAPVAEGGLLSPTELFKCLADETRARIALLVSLEQELCVCELTAALDEAQPKISRHLALLRGSGLLEDRRNGQWVYYRLHPQLPEWASEVLRQTLEHNAEWLRQDVERLWQMRDRPGRKPLCA</sequence>
<accession>A0A142IU35</accession>
<dbReference type="GO" id="GO:0046685">
    <property type="term" value="P:response to arsenic-containing substance"/>
    <property type="evidence" value="ECO:0007669"/>
    <property type="project" value="UniProtKB-KW"/>
</dbReference>
<keyword evidence="2" id="KW-0479">Metal-binding</keyword>
<comment type="caution">
    <text evidence="8">The sequence shown here is derived from an EMBL/GenBank/DDBJ whole genome shotgun (WGS) entry which is preliminary data.</text>
</comment>
<dbReference type="InterPro" id="IPR011991">
    <property type="entry name" value="ArsR-like_HTH"/>
</dbReference>
<dbReference type="NCBIfam" id="NF007528">
    <property type="entry name" value="PRK10141.1"/>
    <property type="match status" value="1"/>
</dbReference>
<dbReference type="InterPro" id="IPR036196">
    <property type="entry name" value="Ptyr_pPase_sf"/>
</dbReference>
<evidence type="ECO:0000259" key="7">
    <source>
        <dbReference type="PROSITE" id="PS50987"/>
    </source>
</evidence>
<dbReference type="FunFam" id="1.10.10.10:FF:000279">
    <property type="entry name" value="Transcriptional regulator, ArsR family"/>
    <property type="match status" value="1"/>
</dbReference>
<dbReference type="InterPro" id="IPR036390">
    <property type="entry name" value="WH_DNA-bd_sf"/>
</dbReference>
<dbReference type="PANTHER" id="PTHR43428">
    <property type="entry name" value="ARSENATE REDUCTASE"/>
    <property type="match status" value="1"/>
</dbReference>
<dbReference type="Pfam" id="PF01451">
    <property type="entry name" value="LMWPc"/>
    <property type="match status" value="1"/>
</dbReference>
<dbReference type="Proteomes" id="UP000321110">
    <property type="component" value="Unassembled WGS sequence"/>
</dbReference>
<dbReference type="EMBL" id="SSFO01000033">
    <property type="protein sequence ID" value="TXI35365.1"/>
    <property type="molecule type" value="Genomic_DNA"/>
</dbReference>
<evidence type="ECO:0000256" key="4">
    <source>
        <dbReference type="ARBA" id="ARBA00023125"/>
    </source>
</evidence>
<keyword evidence="3" id="KW-0805">Transcription regulation</keyword>
<organism evidence="8 9">
    <name type="scientific">Aquipseudomonas alcaligenes</name>
    <name type="common">Pseudomonas alcaligenes</name>
    <dbReference type="NCBI Taxonomy" id="43263"/>
    <lineage>
        <taxon>Bacteria</taxon>
        <taxon>Pseudomonadati</taxon>
        <taxon>Pseudomonadota</taxon>
        <taxon>Gammaproteobacteria</taxon>
        <taxon>Pseudomonadales</taxon>
        <taxon>Pseudomonadaceae</taxon>
        <taxon>Aquipseudomonas</taxon>
    </lineage>
</organism>
<keyword evidence="2" id="KW-0480">Metal-thiolate cluster</keyword>
<dbReference type="InterPro" id="IPR023485">
    <property type="entry name" value="Ptyr_pPase"/>
</dbReference>
<dbReference type="SMART" id="SM00418">
    <property type="entry name" value="HTH_ARSR"/>
    <property type="match status" value="1"/>
</dbReference>
<evidence type="ECO:0000256" key="6">
    <source>
        <dbReference type="ARBA" id="ARBA00060178"/>
    </source>
</evidence>
<keyword evidence="5" id="KW-0804">Transcription</keyword>
<dbReference type="CDD" id="cd16345">
    <property type="entry name" value="LMWP_ArsC"/>
    <property type="match status" value="1"/>
</dbReference>
<dbReference type="NCBIfam" id="NF033788">
    <property type="entry name" value="HTH_metalloreg"/>
    <property type="match status" value="1"/>
</dbReference>
<evidence type="ECO:0000256" key="3">
    <source>
        <dbReference type="ARBA" id="ARBA00023015"/>
    </source>
</evidence>
<dbReference type="GeneID" id="42931326"/>
<dbReference type="InterPro" id="IPR001845">
    <property type="entry name" value="HTH_ArsR_DNA-bd_dom"/>
</dbReference>
<evidence type="ECO:0000313" key="9">
    <source>
        <dbReference type="Proteomes" id="UP000321110"/>
    </source>
</evidence>
<comment type="function">
    <text evidence="6">Binds arsenite and regulates the expression of arsenic efflux pumps. In vitro, also binds antimony and bismuth, but not arsenate.</text>
</comment>
<dbReference type="Pfam" id="PF01022">
    <property type="entry name" value="HTH_5"/>
    <property type="match status" value="1"/>
</dbReference>
<evidence type="ECO:0000256" key="1">
    <source>
        <dbReference type="ARBA" id="ARBA00022849"/>
    </source>
</evidence>
<dbReference type="SUPFAM" id="SSF52788">
    <property type="entry name" value="Phosphotyrosine protein phosphatases I"/>
    <property type="match status" value="1"/>
</dbReference>
<evidence type="ECO:0000313" key="8">
    <source>
        <dbReference type="EMBL" id="TXI35365.1"/>
    </source>
</evidence>
<dbReference type="Gene3D" id="3.40.50.2300">
    <property type="match status" value="1"/>
</dbReference>
<gene>
    <name evidence="8" type="ORF">E6Q69_01645</name>
</gene>
<dbReference type="AlphaFoldDB" id="A0A142IU35"/>
<feature type="domain" description="HTH arsR-type" evidence="7">
    <location>
        <begin position="141"/>
        <end position="239"/>
    </location>
</feature>
<dbReference type="PROSITE" id="PS50987">
    <property type="entry name" value="HTH_ARSR_2"/>
    <property type="match status" value="1"/>
</dbReference>
<dbReference type="SMART" id="SM00226">
    <property type="entry name" value="LMWPc"/>
    <property type="match status" value="1"/>
</dbReference>
<protein>
    <submittedName>
        <fullName evidence="8">Metalloregulator ArsR/SmtB family transcription factor</fullName>
    </submittedName>
</protein>
<dbReference type="PRINTS" id="PR00778">
    <property type="entry name" value="HTHARSR"/>
</dbReference>
<evidence type="ECO:0000256" key="2">
    <source>
        <dbReference type="ARBA" id="ARBA00022851"/>
    </source>
</evidence>
<dbReference type="GO" id="GO:0003677">
    <property type="term" value="F:DNA binding"/>
    <property type="evidence" value="ECO:0007669"/>
    <property type="project" value="UniProtKB-KW"/>
</dbReference>
<dbReference type="RefSeq" id="WP_061904976.1">
    <property type="nucleotide sequence ID" value="NZ_CP014784.1"/>
</dbReference>
<keyword evidence="4" id="KW-0238">DNA-binding</keyword>
<reference evidence="8 9" key="1">
    <citation type="submission" date="2018-09" db="EMBL/GenBank/DDBJ databases">
        <title>Metagenome Assembled Genomes from an Advanced Water Purification Facility.</title>
        <authorList>
            <person name="Stamps B.W."/>
            <person name="Spear J.R."/>
        </authorList>
    </citation>
    <scope>NUCLEOTIDE SEQUENCE [LARGE SCALE GENOMIC DNA]</scope>
    <source>
        <strain evidence="8">Bin_52_1</strain>
    </source>
</reference>
<dbReference type="SUPFAM" id="SSF46785">
    <property type="entry name" value="Winged helix' DNA-binding domain"/>
    <property type="match status" value="1"/>
</dbReference>
<proteinExistence type="predicted"/>
<evidence type="ECO:0000256" key="5">
    <source>
        <dbReference type="ARBA" id="ARBA00023163"/>
    </source>
</evidence>